<organism evidence="19 20">
    <name type="scientific">Natronobacterium lacisalsi AJ5</name>
    <dbReference type="NCBI Taxonomy" id="358396"/>
    <lineage>
        <taxon>Archaea</taxon>
        <taxon>Methanobacteriati</taxon>
        <taxon>Methanobacteriota</taxon>
        <taxon>Stenosarchaea group</taxon>
        <taxon>Halobacteria</taxon>
        <taxon>Halobacteriales</taxon>
        <taxon>Natrialbaceae</taxon>
        <taxon>Natronobacterium</taxon>
    </lineage>
</organism>
<reference evidence="18" key="3">
    <citation type="submission" date="2017-01" db="EMBL/GenBank/DDBJ databases">
        <authorList>
            <person name="Mah S.A."/>
            <person name="Swanson W.J."/>
            <person name="Moy G.W."/>
            <person name="Vacquier V.D."/>
        </authorList>
    </citation>
    <scope>NUCLEOTIDE SEQUENCE</scope>
    <source>
        <strain evidence="18">AJ5</strain>
    </source>
</reference>
<dbReference type="NCBIfam" id="TIGR01369">
    <property type="entry name" value="CPSaseII_lrg"/>
    <property type="match status" value="1"/>
</dbReference>
<comment type="caution">
    <text evidence="16">Lacks conserved residue(s) required for the propagation of feature annotation.</text>
</comment>
<keyword evidence="6 16" id="KW-0436">Ligase</keyword>
<dbReference type="GO" id="GO:0004087">
    <property type="term" value="F:carbamoyl-phosphate synthase (ammonia) activity"/>
    <property type="evidence" value="ECO:0007669"/>
    <property type="project" value="UniProtKB-EC"/>
</dbReference>
<evidence type="ECO:0000256" key="11">
    <source>
        <dbReference type="ARBA" id="ARBA00022840"/>
    </source>
</evidence>
<comment type="catalytic activity">
    <reaction evidence="15 16">
        <text>hydrogencarbonate + NH4(+) + 2 ATP = carbamoyl phosphate + 2 ADP + phosphate + 2 H(+)</text>
        <dbReference type="Rhea" id="RHEA:18029"/>
        <dbReference type="ChEBI" id="CHEBI:15378"/>
        <dbReference type="ChEBI" id="CHEBI:17544"/>
        <dbReference type="ChEBI" id="CHEBI:28938"/>
        <dbReference type="ChEBI" id="CHEBI:30616"/>
        <dbReference type="ChEBI" id="CHEBI:43474"/>
        <dbReference type="ChEBI" id="CHEBI:58228"/>
        <dbReference type="ChEBI" id="CHEBI:456216"/>
        <dbReference type="EC" id="6.3.4.16"/>
    </reaction>
</comment>
<feature type="region of interest" description="Carboxyphosphate synthetic domain" evidence="16">
    <location>
        <begin position="1"/>
        <end position="424"/>
    </location>
</feature>
<dbReference type="UniPathway" id="UPA00068">
    <property type="reaction ID" value="UER00171"/>
</dbReference>
<evidence type="ECO:0000256" key="9">
    <source>
        <dbReference type="ARBA" id="ARBA00022737"/>
    </source>
</evidence>
<dbReference type="GO" id="GO:0006541">
    <property type="term" value="P:glutamine metabolic process"/>
    <property type="evidence" value="ECO:0007669"/>
    <property type="project" value="TreeGrafter"/>
</dbReference>
<evidence type="ECO:0000313" key="19">
    <source>
        <dbReference type="EMBL" id="EMA31669.1"/>
    </source>
</evidence>
<dbReference type="InterPro" id="IPR016185">
    <property type="entry name" value="PreATP-grasp_dom_sf"/>
</dbReference>
<dbReference type="Gene3D" id="3.30.470.20">
    <property type="entry name" value="ATP-grasp fold, B domain"/>
    <property type="match status" value="2"/>
</dbReference>
<feature type="binding site" evidence="16">
    <location>
        <position position="323"/>
    </location>
    <ligand>
        <name>Mg(2+)</name>
        <dbReference type="ChEBI" id="CHEBI:18420"/>
        <label>2</label>
    </ligand>
</feature>
<dbReference type="FunFam" id="3.30.1490.20:FF:000001">
    <property type="entry name" value="Carbamoyl-phosphate synthase large chain"/>
    <property type="match status" value="1"/>
</dbReference>
<feature type="binding site" evidence="16">
    <location>
        <position position="737"/>
    </location>
    <ligand>
        <name>ATP</name>
        <dbReference type="ChEBI" id="CHEBI:30616"/>
        <label>2</label>
    </ligand>
</feature>
<feature type="binding site" evidence="16">
    <location>
        <position position="851"/>
    </location>
    <ligand>
        <name>Mg(2+)</name>
        <dbReference type="ChEBI" id="CHEBI:18420"/>
        <label>3</label>
    </ligand>
</feature>
<dbReference type="InterPro" id="IPR036897">
    <property type="entry name" value="CarbamoylP_synth_lsu_oligo_sf"/>
</dbReference>
<feature type="binding site" evidence="16">
    <location>
        <position position="783"/>
    </location>
    <ligand>
        <name>ATP</name>
        <dbReference type="ChEBI" id="CHEBI:30616"/>
        <label>2</label>
    </ligand>
</feature>
<keyword evidence="5 16" id="KW-0055">Arginine biosynthesis</keyword>
<evidence type="ECO:0000256" key="10">
    <source>
        <dbReference type="ARBA" id="ARBA00022741"/>
    </source>
</evidence>
<keyword evidence="13 16" id="KW-0665">Pyrimidine biosynthesis</keyword>
<feature type="binding site" evidence="16">
    <location>
        <position position="865"/>
    </location>
    <ligand>
        <name>Mn(2+)</name>
        <dbReference type="ChEBI" id="CHEBI:29035"/>
        <label>4</label>
    </ligand>
</feature>
<dbReference type="InterPro" id="IPR005483">
    <property type="entry name" value="CPSase_dom"/>
</dbReference>
<feature type="binding site" evidence="16">
    <location>
        <position position="196"/>
    </location>
    <ligand>
        <name>ATP</name>
        <dbReference type="ChEBI" id="CHEBI:30616"/>
        <label>1</label>
    </ligand>
</feature>
<gene>
    <name evidence="16 19" type="primary">carB</name>
    <name evidence="19" type="ORF">C445_14342</name>
    <name evidence="18" type="ORF">CHINAEXTREME_17985</name>
</gene>
<dbReference type="GO" id="GO:0006526">
    <property type="term" value="P:L-arginine biosynthetic process"/>
    <property type="evidence" value="ECO:0007669"/>
    <property type="project" value="UniProtKB-UniRule"/>
</dbReference>
<evidence type="ECO:0000256" key="15">
    <source>
        <dbReference type="ARBA" id="ARBA00047359"/>
    </source>
</evidence>
<dbReference type="PROSITE" id="PS00866">
    <property type="entry name" value="CPSASE_1"/>
    <property type="match status" value="1"/>
</dbReference>
<name>M0LGX1_NATLA</name>
<dbReference type="STRING" id="358396.CHINAEXTREME_17985"/>
<reference evidence="18 21" key="1">
    <citation type="journal article" date="2011" name="J. Bacteriol.">
        <title>Genome sequence of Halobiforma lacisalsi AJ5, an extremely halophilic archaeon which harbors a bop gene.</title>
        <authorList>
            <person name="Jiang X."/>
            <person name="Wang S."/>
            <person name="Cheng H."/>
            <person name="Huo Y."/>
            <person name="Zhang X."/>
            <person name="Zhu X."/>
            <person name="Han X."/>
            <person name="Ni P."/>
            <person name="Wu M."/>
        </authorList>
    </citation>
    <scope>NUCLEOTIDE SEQUENCE [LARGE SCALE GENOMIC DNA]</scope>
    <source>
        <strain evidence="18 21">AJ5</strain>
    </source>
</reference>
<feature type="binding site" evidence="16">
    <location>
        <position position="321"/>
    </location>
    <ligand>
        <name>Mn(2+)</name>
        <dbReference type="ChEBI" id="CHEBI:29035"/>
        <label>1</label>
    </ligand>
</feature>
<evidence type="ECO:0000256" key="7">
    <source>
        <dbReference type="ARBA" id="ARBA00022605"/>
    </source>
</evidence>
<evidence type="ECO:0000313" key="20">
    <source>
        <dbReference type="Proteomes" id="UP000011555"/>
    </source>
</evidence>
<feature type="binding site" evidence="16">
    <location>
        <position position="863"/>
    </location>
    <ligand>
        <name>Mg(2+)</name>
        <dbReference type="ChEBI" id="CHEBI:18420"/>
        <label>4</label>
    </ligand>
</feature>
<dbReference type="PROSITE" id="PS00867">
    <property type="entry name" value="CPSASE_2"/>
    <property type="match status" value="1"/>
</dbReference>
<dbReference type="EMBL" id="AOLZ01000044">
    <property type="protein sequence ID" value="EMA31669.1"/>
    <property type="molecule type" value="Genomic_DNA"/>
</dbReference>
<dbReference type="eggNOG" id="arCOG01594">
    <property type="taxonomic scope" value="Archaea"/>
</dbReference>
<feature type="binding site" evidence="16">
    <location>
        <position position="851"/>
    </location>
    <ligand>
        <name>ATP</name>
        <dbReference type="ChEBI" id="CHEBI:30616"/>
        <label>2</label>
    </ligand>
</feature>
<dbReference type="SUPFAM" id="SSF56059">
    <property type="entry name" value="Glutathione synthetase ATP-binding domain-like"/>
    <property type="match status" value="2"/>
</dbReference>
<feature type="binding site" evidence="16">
    <location>
        <position position="863"/>
    </location>
    <ligand>
        <name>Mn(2+)</name>
        <dbReference type="ChEBI" id="CHEBI:29035"/>
        <label>3</label>
    </ligand>
</feature>
<feature type="binding site" evidence="16">
    <location>
        <position position="235"/>
    </location>
    <ligand>
        <name>ATP</name>
        <dbReference type="ChEBI" id="CHEBI:30616"/>
        <label>1</label>
    </ligand>
</feature>
<sequence>MSTDTDEATGDGRKILLIGSGPIQIGQAAEFDYSGAQACRALREEGAEVVLVNSNPATIMTDPEMADQVYIEPITTDAIAEIIREENPDGVIAGLGGQTGLNVTAELAEEGVLEEHDVEIMGTPLDTIYATEDRDLFRQRMEKIGQPVPGSTTISLEEGESVSELTEEDLTERVQAAVDEVGGLPVIARTTYTLGGSGSGVVDDFDELVERVRKGLRLSRNSEVLITESIAGWVEYEYEVMRDADDSCIIICNMENIDPMGIHTGESTVVTPSQIVPDEGHQEMRTAALDVIRELGIQGGCNIQFAWRDDGTPGGEYRVVEVNPRVSRSSALASKATGYPIARVTAKVALGKRLHEIENEITGETTAAFEPAIDYVVTKVPRWPKDKFDDVDFELTTAMKSTGEAMAIGRSFEESLLKALRSSEYEPDVDWADVSDEELEEQYLARPSPDRPYAMFEAFERGYTVEEVVELTGIFEWYTERYARIAESTRAAQEGDFTEAAVAGRTNAAIASAAGADVDTVEQQVPGRSYKQVDTCAGEFEAETPYYYSARKNEFESGPLEGQAAAGELEVDPDVESVIVVGGGPIRIGQGVEFDYCSVHAVRALRELGIDAHVVNNNPETVSTDYDTSDGLFFEPITAEEVADVAEATGADGVMVQFGGQTSVNIGEPLEAELERRGLDCEIMGTSVEAMDLAEDRNRFNALMDELGIAQPEGGTAFSKEEALQLAHEIGYPVLVRPSYVLGGRAMDVVYDDDELETYIEEAVRVSPEKPILVDDFLEDAVELDVDAVSDGDSTLIGGIMEHVESAGVHSGDSACMIPPRSLDEATLARIREVTEDIAEALQTEGLLNVQLAVRDGEVYVLEANPRSSRTVPFVSKATGVPIAKLAAKVMAGETLSTLEAGEQIPEHTSIKEVVLPFDRLPGSDPRLGPEMKSTGEVMGTAEEFGTAYWKAQQAAHNAVSEGTAVVDLDLDVDGFEEHFEVETFDDVPGAIREGKVDFVVSRDRDTLEMAVEEEIPYLSTEAAAEAYAEALASFDGELEVDCVSDRPKRAAQWGDE</sequence>
<dbReference type="EC" id="6.3.5.5" evidence="16"/>
<dbReference type="GO" id="GO:0004088">
    <property type="term" value="F:carbamoyl-phosphate synthase (glutamine-hydrolyzing) activity"/>
    <property type="evidence" value="ECO:0007669"/>
    <property type="project" value="UniProtKB-UniRule"/>
</dbReference>
<keyword evidence="12" id="KW-0460">Magnesium</keyword>
<dbReference type="HAMAP" id="MF_01210_A">
    <property type="entry name" value="CPSase_L_chain_A"/>
    <property type="match status" value="1"/>
</dbReference>
<feature type="binding site" evidence="16">
    <location>
        <position position="851"/>
    </location>
    <ligand>
        <name>Mn(2+)</name>
        <dbReference type="ChEBI" id="CHEBI:29035"/>
        <label>3</label>
    </ligand>
</feature>
<keyword evidence="9 16" id="KW-0677">Repeat</keyword>
<feature type="binding site" evidence="16">
    <location>
        <position position="863"/>
    </location>
    <ligand>
        <name>Mg(2+)</name>
        <dbReference type="ChEBI" id="CHEBI:18420"/>
        <label>3</label>
    </ligand>
</feature>
<feature type="binding site" evidence="16">
    <location>
        <position position="321"/>
    </location>
    <ligand>
        <name>Mg(2+)</name>
        <dbReference type="ChEBI" id="CHEBI:18420"/>
        <label>1</label>
    </ligand>
</feature>
<comment type="pathway">
    <text evidence="3 16">Amino-acid biosynthesis; L-arginine biosynthesis; carbamoyl phosphate from bicarbonate: step 1/1.</text>
</comment>
<dbReference type="SMART" id="SM01096">
    <property type="entry name" value="CPSase_L_D3"/>
    <property type="match status" value="1"/>
</dbReference>
<evidence type="ECO:0000256" key="6">
    <source>
        <dbReference type="ARBA" id="ARBA00022598"/>
    </source>
</evidence>
<dbReference type="InterPro" id="IPR058047">
    <property type="entry name" value="CPSase_preATP-grasp"/>
</dbReference>
<reference evidence="19 20" key="2">
    <citation type="journal article" date="2014" name="PLoS Genet.">
        <title>Phylogenetically driven sequencing of extremely halophilic archaea reveals strategies for static and dynamic osmo-response.</title>
        <authorList>
            <person name="Becker E.A."/>
            <person name="Seitzer P.M."/>
            <person name="Tritt A."/>
            <person name="Larsen D."/>
            <person name="Krusor M."/>
            <person name="Yao A.I."/>
            <person name="Wu D."/>
            <person name="Madern D."/>
            <person name="Eisen J.A."/>
            <person name="Darling A.E."/>
            <person name="Facciotti M.T."/>
        </authorList>
    </citation>
    <scope>NUCLEOTIDE SEQUENCE [LARGE SCALE GENOMIC DNA]</scope>
    <source>
        <strain evidence="19 20">AJ5</strain>
    </source>
</reference>
<keyword evidence="8" id="KW-0479">Metal-binding</keyword>
<feature type="binding site" evidence="16">
    <location>
        <position position="776"/>
    </location>
    <ligand>
        <name>ATP</name>
        <dbReference type="ChEBI" id="CHEBI:30616"/>
        <label>2</label>
    </ligand>
</feature>
<dbReference type="FunFam" id="3.30.470.20:FF:000013">
    <property type="entry name" value="Carbamoyl-phosphate synthase large chain"/>
    <property type="match status" value="1"/>
</dbReference>
<feature type="binding site" evidence="16">
    <location>
        <position position="304"/>
    </location>
    <ligand>
        <name>ATP</name>
        <dbReference type="ChEBI" id="CHEBI:30616"/>
        <label>1</label>
    </ligand>
</feature>
<evidence type="ECO:0000256" key="4">
    <source>
        <dbReference type="ARBA" id="ARBA00009799"/>
    </source>
</evidence>
<dbReference type="UniPathway" id="UPA00070">
    <property type="reaction ID" value="UER00115"/>
</dbReference>
<dbReference type="Pfam" id="PF25596">
    <property type="entry name" value="CPSase_L_D1"/>
    <property type="match status" value="2"/>
</dbReference>
<feature type="binding site" evidence="16">
    <location>
        <position position="262"/>
    </location>
    <ligand>
        <name>ATP</name>
        <dbReference type="ChEBI" id="CHEBI:30616"/>
        <label>1</label>
    </ligand>
</feature>
<dbReference type="Pfam" id="PF02786">
    <property type="entry name" value="CPSase_L_D2"/>
    <property type="match status" value="2"/>
</dbReference>
<evidence type="ECO:0000256" key="5">
    <source>
        <dbReference type="ARBA" id="ARBA00022571"/>
    </source>
</evidence>
<feature type="binding site" evidence="16">
    <location>
        <position position="228"/>
    </location>
    <ligand>
        <name>ATP</name>
        <dbReference type="ChEBI" id="CHEBI:30616"/>
        <label>1</label>
    </ligand>
</feature>
<evidence type="ECO:0000256" key="12">
    <source>
        <dbReference type="ARBA" id="ARBA00022842"/>
    </source>
</evidence>
<dbReference type="EMBL" id="CP019285">
    <property type="protein sequence ID" value="APW99543.1"/>
    <property type="molecule type" value="Genomic_DNA"/>
</dbReference>
<dbReference type="KEGG" id="hlc:CHINAEXTREME17985"/>
<feature type="binding site" evidence="16">
    <location>
        <position position="195"/>
    </location>
    <ligand>
        <name>ATP</name>
        <dbReference type="ChEBI" id="CHEBI:30616"/>
        <label>1</label>
    </ligand>
</feature>
<feature type="binding site" evidence="16">
    <location>
        <position position="304"/>
    </location>
    <ligand>
        <name>Mn(2+)</name>
        <dbReference type="ChEBI" id="CHEBI:29035"/>
        <label>1</label>
    </ligand>
</feature>
<dbReference type="InterPro" id="IPR005480">
    <property type="entry name" value="CPSase_lsu_oligo"/>
</dbReference>
<dbReference type="GeneID" id="30923055"/>
<evidence type="ECO:0000256" key="2">
    <source>
        <dbReference type="ARBA" id="ARBA00004812"/>
    </source>
</evidence>
<dbReference type="GO" id="GO:0005737">
    <property type="term" value="C:cytoplasm"/>
    <property type="evidence" value="ECO:0007669"/>
    <property type="project" value="TreeGrafter"/>
</dbReference>
<feature type="domain" description="ATP-grasp" evidence="17">
    <location>
        <begin position="701"/>
        <end position="892"/>
    </location>
</feature>
<feature type="binding site" evidence="16">
    <location>
        <position position="863"/>
    </location>
    <ligand>
        <name>ATP</name>
        <dbReference type="ChEBI" id="CHEBI:30616"/>
        <label>2</label>
    </ligand>
</feature>
<comment type="cofactor">
    <cofactor evidence="16">
        <name>Mg(2+)</name>
        <dbReference type="ChEBI" id="CHEBI:18420"/>
    </cofactor>
    <cofactor evidence="16">
        <name>Mn(2+)</name>
        <dbReference type="ChEBI" id="CHEBI:29035"/>
    </cofactor>
    <text evidence="16">Binds 4 Mg(2+) or Mn(2+) ions per subunit.</text>
</comment>
<evidence type="ECO:0000313" key="18">
    <source>
        <dbReference type="EMBL" id="APW99543.1"/>
    </source>
</evidence>
<feature type="domain" description="ATP-grasp" evidence="17">
    <location>
        <begin position="138"/>
        <end position="350"/>
    </location>
</feature>
<dbReference type="InterPro" id="IPR011761">
    <property type="entry name" value="ATP-grasp"/>
</dbReference>
<feature type="region of interest" description="Allosteric domain" evidence="16">
    <location>
        <begin position="959"/>
        <end position="1057"/>
    </location>
</feature>
<dbReference type="Gene3D" id="3.40.50.20">
    <property type="match status" value="2"/>
</dbReference>
<protein>
    <recommendedName>
        <fullName evidence="16">Carbamoyl phosphate synthase large chain</fullName>
        <ecNumber evidence="16">6.3.4.16</ecNumber>
        <ecNumber evidence="16">6.3.5.5</ecNumber>
    </recommendedName>
    <alternativeName>
        <fullName evidence="16">Carbamoyl phosphate synthetase ammonia chain</fullName>
    </alternativeName>
</protein>
<feature type="binding site" evidence="16">
    <location>
        <position position="808"/>
    </location>
    <ligand>
        <name>ATP</name>
        <dbReference type="ChEBI" id="CHEBI:30616"/>
        <label>2</label>
    </ligand>
</feature>
<dbReference type="SUPFAM" id="SSF48108">
    <property type="entry name" value="Carbamoyl phosphate synthetase, large subunit connection domain"/>
    <property type="match status" value="1"/>
</dbReference>
<dbReference type="PROSITE" id="PS50975">
    <property type="entry name" value="ATP_GRASP"/>
    <property type="match status" value="2"/>
</dbReference>
<keyword evidence="14" id="KW-0464">Manganese</keyword>
<evidence type="ECO:0000256" key="13">
    <source>
        <dbReference type="ARBA" id="ARBA00022975"/>
    </source>
</evidence>
<dbReference type="NCBIfam" id="NF009455">
    <property type="entry name" value="PRK12815.1"/>
    <property type="match status" value="1"/>
</dbReference>
<comment type="pathway">
    <text evidence="2 16">Pyrimidine metabolism; UMP biosynthesis via de novo pathway; (S)-dihydroorotate from bicarbonate: step 1/3.</text>
</comment>
<dbReference type="InterPro" id="IPR005479">
    <property type="entry name" value="CPAse_ATP-bd"/>
</dbReference>
<feature type="binding site" evidence="16">
    <location>
        <position position="263"/>
    </location>
    <ligand>
        <name>ATP</name>
        <dbReference type="ChEBI" id="CHEBI:30616"/>
        <label>1</label>
    </ligand>
</feature>
<dbReference type="Pfam" id="PF02787">
    <property type="entry name" value="CPSase_L_D3"/>
    <property type="match status" value="1"/>
</dbReference>
<evidence type="ECO:0000256" key="3">
    <source>
        <dbReference type="ARBA" id="ARBA00005077"/>
    </source>
</evidence>
<feature type="binding site" evidence="16">
    <location>
        <position position="321"/>
    </location>
    <ligand>
        <name>Mn(2+)</name>
        <dbReference type="ChEBI" id="CHEBI:29035"/>
        <label>2</label>
    </ligand>
</feature>
<feature type="binding site" evidence="16">
    <location>
        <position position="304"/>
    </location>
    <ligand>
        <name>Mg(2+)</name>
        <dbReference type="ChEBI" id="CHEBI:18420"/>
        <label>1</label>
    </ligand>
</feature>
<dbReference type="GO" id="GO:0005524">
    <property type="term" value="F:ATP binding"/>
    <property type="evidence" value="ECO:0007669"/>
    <property type="project" value="UniProtKB-UniRule"/>
</dbReference>
<keyword evidence="11 16" id="KW-0067">ATP-binding</keyword>
<feature type="binding site" evidence="16">
    <location>
        <position position="189"/>
    </location>
    <ligand>
        <name>ATP</name>
        <dbReference type="ChEBI" id="CHEBI:30616"/>
        <label>1</label>
    </ligand>
</feature>
<feature type="binding site" evidence="16">
    <location>
        <position position="811"/>
    </location>
    <ligand>
        <name>ATP</name>
        <dbReference type="ChEBI" id="CHEBI:30616"/>
        <label>2</label>
    </ligand>
</feature>
<evidence type="ECO:0000259" key="17">
    <source>
        <dbReference type="PROSITE" id="PS50975"/>
    </source>
</evidence>
<keyword evidence="10 16" id="KW-0547">Nucleotide-binding</keyword>
<comment type="catalytic activity">
    <reaction evidence="16">
        <text>hydrogencarbonate + L-glutamine + 2 ATP + H2O = carbamoyl phosphate + L-glutamate + 2 ADP + phosphate + 2 H(+)</text>
        <dbReference type="Rhea" id="RHEA:18633"/>
        <dbReference type="ChEBI" id="CHEBI:15377"/>
        <dbReference type="ChEBI" id="CHEBI:15378"/>
        <dbReference type="ChEBI" id="CHEBI:17544"/>
        <dbReference type="ChEBI" id="CHEBI:29985"/>
        <dbReference type="ChEBI" id="CHEBI:30616"/>
        <dbReference type="ChEBI" id="CHEBI:43474"/>
        <dbReference type="ChEBI" id="CHEBI:58228"/>
        <dbReference type="ChEBI" id="CHEBI:58359"/>
        <dbReference type="ChEBI" id="CHEBI:456216"/>
        <dbReference type="EC" id="6.3.5.5"/>
    </reaction>
</comment>
<keyword evidence="7 16" id="KW-0028">Amino-acid biosynthesis</keyword>
<dbReference type="SUPFAM" id="SSF52440">
    <property type="entry name" value="PreATP-grasp domain"/>
    <property type="match status" value="2"/>
</dbReference>
<dbReference type="AlphaFoldDB" id="M0LGX1"/>
<keyword evidence="20" id="KW-1185">Reference proteome</keyword>
<dbReference type="Gene3D" id="1.10.1030.10">
    <property type="entry name" value="Carbamoyl-phosphate synthetase, large subunit oligomerisation domain"/>
    <property type="match status" value="1"/>
</dbReference>
<dbReference type="PANTHER" id="PTHR11405:SF53">
    <property type="entry name" value="CARBAMOYL-PHOSPHATE SYNTHASE [AMMONIA], MITOCHONDRIAL"/>
    <property type="match status" value="1"/>
</dbReference>
<comment type="function">
    <text evidence="16">Large subunit of the glutamine-dependent carbamoyl phosphate synthetase (CPSase). CPSase catalyzes the formation of carbamoyl phosphate from the ammonia moiety of glutamine, carbonate, and phosphate donated by ATP, constituting the first step of 2 biosynthetic pathways, one leading to arginine and/or urea and the other to pyrimidine nucleotides. The large subunit (synthetase) binds the substrates ammonia (free or transferred from glutamine from the small subunit), hydrogencarbonate and ATP and carries out an ATP-coupled ligase reaction, activating hydrogencarbonate by forming carboxy phosphate which reacts with ammonia to form carbamoyl phosphate.</text>
</comment>
<accession>M0LGX1</accession>
<comment type="cofactor">
    <cofactor evidence="1">
        <name>Mn(2+)</name>
        <dbReference type="ChEBI" id="CHEBI:29035"/>
    </cofactor>
</comment>
<dbReference type="EC" id="6.3.4.16" evidence="16"/>
<comment type="similarity">
    <text evidence="4 16">Belongs to the CarB family.</text>
</comment>
<feature type="binding site" evidence="16">
    <location>
        <position position="865"/>
    </location>
    <ligand>
        <name>Mg(2+)</name>
        <dbReference type="ChEBI" id="CHEBI:18420"/>
        <label>4</label>
    </ligand>
</feature>
<dbReference type="Proteomes" id="UP000186547">
    <property type="component" value="Chromosome"/>
</dbReference>
<feature type="binding site" evidence="16">
    <location>
        <position position="230"/>
    </location>
    <ligand>
        <name>ATP</name>
        <dbReference type="ChEBI" id="CHEBI:30616"/>
        <label>1</label>
    </ligand>
</feature>
<evidence type="ECO:0000256" key="14">
    <source>
        <dbReference type="ARBA" id="ARBA00023211"/>
    </source>
</evidence>
<feature type="binding site" evidence="16">
    <location>
        <position position="134"/>
    </location>
    <ligand>
        <name>ATP</name>
        <dbReference type="ChEBI" id="CHEBI:30616"/>
        <label>1</label>
    </ligand>
</feature>
<dbReference type="GO" id="GO:0044205">
    <property type="term" value="P:'de novo' UMP biosynthetic process"/>
    <property type="evidence" value="ECO:0007669"/>
    <property type="project" value="UniProtKB-UniRule"/>
</dbReference>
<feature type="binding site" evidence="16">
    <location>
        <position position="809"/>
    </location>
    <ligand>
        <name>ATP</name>
        <dbReference type="ChEBI" id="CHEBI:30616"/>
        <label>2</label>
    </ligand>
</feature>
<dbReference type="NCBIfam" id="NF003671">
    <property type="entry name" value="PRK05294.1"/>
    <property type="match status" value="1"/>
</dbReference>
<dbReference type="PRINTS" id="PR00098">
    <property type="entry name" value="CPSASE"/>
</dbReference>
<dbReference type="PANTHER" id="PTHR11405">
    <property type="entry name" value="CARBAMOYLTRANSFERASE FAMILY MEMBER"/>
    <property type="match status" value="1"/>
</dbReference>
<feature type="binding site" evidence="16">
    <location>
        <position position="321"/>
    </location>
    <ligand>
        <name>ATP</name>
        <dbReference type="ChEBI" id="CHEBI:30616"/>
        <label>1</label>
    </ligand>
</feature>
<dbReference type="InterPro" id="IPR006275">
    <property type="entry name" value="CPSase_lsu"/>
</dbReference>
<dbReference type="PATRIC" id="fig|358396.7.peg.2912"/>
<proteinExistence type="inferred from homology"/>
<feature type="binding site" evidence="16">
    <location>
        <position position="261"/>
    </location>
    <ligand>
        <name>ATP</name>
        <dbReference type="ChEBI" id="CHEBI:30616"/>
        <label>1</label>
    </ligand>
</feature>
<evidence type="ECO:0000256" key="16">
    <source>
        <dbReference type="HAMAP-Rule" id="MF_01210"/>
    </source>
</evidence>
<dbReference type="FunFam" id="3.40.50.20:FF:000001">
    <property type="entry name" value="Carbamoyl-phosphate synthase large chain"/>
    <property type="match status" value="2"/>
</dbReference>
<dbReference type="Proteomes" id="UP000011555">
    <property type="component" value="Unassembled WGS sequence"/>
</dbReference>
<dbReference type="RefSeq" id="WP_007142578.1">
    <property type="nucleotide sequence ID" value="NZ_AOLZ01000044.1"/>
</dbReference>
<comment type="subunit">
    <text evidence="16">Composed of two chains; the small (or glutamine) chain promotes the hydrolysis of glutamine to ammonia, which is used by the large (or ammonia) chain to synthesize carbamoyl phosphate. Tetramer of heterodimers (alpha,beta)4.</text>
</comment>
<evidence type="ECO:0000256" key="1">
    <source>
        <dbReference type="ARBA" id="ARBA00001936"/>
    </source>
</evidence>
<feature type="binding site" evidence="16">
    <location>
        <position position="778"/>
    </location>
    <ligand>
        <name>ATP</name>
        <dbReference type="ChEBI" id="CHEBI:30616"/>
        <label>2</label>
    </ligand>
</feature>
<comment type="domain">
    <text evidence="16">The large subunit is composed of 2 ATP-grasp domains that are involved in binding the 2 ATP molecules needed for carbamoyl phosphate synthesis. The N-terminal ATP-grasp domain (referred to as the carboxyphosphate synthetic component) catalyzes the ATP-dependent phosphorylation of hydrogencarbonate to carboxyphosphate and the subsequent nucleophilic attack by ammonia to form a carbamate intermediate. The C-terminal ATP-grasp domain (referred to as the carbamoyl phosphate synthetic component) then catalyzes the phosphorylation of carbamate with the second ATP to form the end product carbamoyl phosphate. The reactive and unstable enzyme intermediates are sequentially channeled from one active site to the next through the interior of the protein over a distance of at least 96 A.</text>
</comment>
<feature type="binding site" evidence="16">
    <location>
        <position position="321"/>
    </location>
    <ligand>
        <name>Mg(2+)</name>
        <dbReference type="ChEBI" id="CHEBI:18420"/>
        <label>2</label>
    </ligand>
</feature>
<evidence type="ECO:0000313" key="21">
    <source>
        <dbReference type="Proteomes" id="UP000186547"/>
    </source>
</evidence>
<feature type="binding site" evidence="16">
    <location>
        <position position="863"/>
    </location>
    <ligand>
        <name>Mn(2+)</name>
        <dbReference type="ChEBI" id="CHEBI:29035"/>
        <label>4</label>
    </ligand>
</feature>
<feature type="binding site" evidence="16">
    <location>
        <position position="810"/>
    </location>
    <ligand>
        <name>ATP</name>
        <dbReference type="ChEBI" id="CHEBI:30616"/>
        <label>2</label>
    </ligand>
</feature>
<feature type="binding site" evidence="16">
    <location>
        <position position="323"/>
    </location>
    <ligand>
        <name>Mn(2+)</name>
        <dbReference type="ChEBI" id="CHEBI:29035"/>
        <label>2</label>
    </ligand>
</feature>
<evidence type="ECO:0000256" key="8">
    <source>
        <dbReference type="ARBA" id="ARBA00022723"/>
    </source>
</evidence>
<dbReference type="GO" id="GO:0046872">
    <property type="term" value="F:metal ion binding"/>
    <property type="evidence" value="ECO:0007669"/>
    <property type="project" value="UniProtKB-KW"/>
</dbReference>